<dbReference type="EMBL" id="DXEZ01000213">
    <property type="protein sequence ID" value="HIX54885.1"/>
    <property type="molecule type" value="Genomic_DNA"/>
</dbReference>
<evidence type="ECO:0000313" key="1">
    <source>
        <dbReference type="EMBL" id="HIX54885.1"/>
    </source>
</evidence>
<accession>A0A9D1W9H1</accession>
<evidence type="ECO:0000313" key="2">
    <source>
        <dbReference type="Proteomes" id="UP000824156"/>
    </source>
</evidence>
<protein>
    <submittedName>
        <fullName evidence="1">DUF393 domain-containing protein</fullName>
    </submittedName>
</protein>
<dbReference type="InterPro" id="IPR052927">
    <property type="entry name" value="DCC_oxidoreductase"/>
</dbReference>
<dbReference type="GO" id="GO:0015035">
    <property type="term" value="F:protein-disulfide reductase activity"/>
    <property type="evidence" value="ECO:0007669"/>
    <property type="project" value="InterPro"/>
</dbReference>
<gene>
    <name evidence="1" type="ORF">H9853_07655</name>
</gene>
<dbReference type="Proteomes" id="UP000824156">
    <property type="component" value="Unassembled WGS sequence"/>
</dbReference>
<dbReference type="PANTHER" id="PTHR33639">
    <property type="entry name" value="THIOL-DISULFIDE OXIDOREDUCTASE DCC"/>
    <property type="match status" value="1"/>
</dbReference>
<comment type="caution">
    <text evidence="1">The sequence shown here is derived from an EMBL/GenBank/DDBJ whole genome shotgun (WGS) entry which is preliminary data.</text>
</comment>
<reference evidence="1" key="2">
    <citation type="submission" date="2021-04" db="EMBL/GenBank/DDBJ databases">
        <authorList>
            <person name="Gilroy R."/>
        </authorList>
    </citation>
    <scope>NUCLEOTIDE SEQUENCE</scope>
    <source>
        <strain evidence="1">1719</strain>
    </source>
</reference>
<dbReference type="InterPro" id="IPR007263">
    <property type="entry name" value="DCC1-like"/>
</dbReference>
<name>A0A9D1W9H1_9SPHI</name>
<organism evidence="1 2">
    <name type="scientific">Candidatus Sphingobacterium stercoripullorum</name>
    <dbReference type="NCBI Taxonomy" id="2838759"/>
    <lineage>
        <taxon>Bacteria</taxon>
        <taxon>Pseudomonadati</taxon>
        <taxon>Bacteroidota</taxon>
        <taxon>Sphingobacteriia</taxon>
        <taxon>Sphingobacteriales</taxon>
        <taxon>Sphingobacteriaceae</taxon>
        <taxon>Sphingobacterium</taxon>
    </lineage>
</organism>
<sequence>MAWTDKSLILFDSECLVCNRAIQLITSYDKDKRFLFGSLHHPVIEQLFPKEGSLKNTLILLESGGNKHIKSSAVFEIAKQLTFPLNILSVFRILPRFITDKLYIIFAKNRHKISPNQTCSLAPNDQIITNSYELERMIRQLSHGKFNS</sequence>
<proteinExistence type="predicted"/>
<dbReference type="Pfam" id="PF04134">
    <property type="entry name" value="DCC1-like"/>
    <property type="match status" value="1"/>
</dbReference>
<reference evidence="1" key="1">
    <citation type="journal article" date="2021" name="PeerJ">
        <title>Extensive microbial diversity within the chicken gut microbiome revealed by metagenomics and culture.</title>
        <authorList>
            <person name="Gilroy R."/>
            <person name="Ravi A."/>
            <person name="Getino M."/>
            <person name="Pursley I."/>
            <person name="Horton D.L."/>
            <person name="Alikhan N.F."/>
            <person name="Baker D."/>
            <person name="Gharbi K."/>
            <person name="Hall N."/>
            <person name="Watson M."/>
            <person name="Adriaenssens E.M."/>
            <person name="Foster-Nyarko E."/>
            <person name="Jarju S."/>
            <person name="Secka A."/>
            <person name="Antonio M."/>
            <person name="Oren A."/>
            <person name="Chaudhuri R.R."/>
            <person name="La Ragione R."/>
            <person name="Hildebrand F."/>
            <person name="Pallen M.J."/>
        </authorList>
    </citation>
    <scope>NUCLEOTIDE SEQUENCE</scope>
    <source>
        <strain evidence="1">1719</strain>
    </source>
</reference>
<dbReference type="PANTHER" id="PTHR33639:SF2">
    <property type="entry name" value="DUF393 DOMAIN-CONTAINING PROTEIN"/>
    <property type="match status" value="1"/>
</dbReference>
<dbReference type="AlphaFoldDB" id="A0A9D1W9H1"/>